<name>A0A3B0ZDR2_9ZZZZ</name>
<evidence type="ECO:0000313" key="4">
    <source>
        <dbReference type="EMBL" id="VAW91558.1"/>
    </source>
</evidence>
<dbReference type="PROSITE" id="PS00018">
    <property type="entry name" value="EF_HAND_1"/>
    <property type="match status" value="1"/>
</dbReference>
<dbReference type="InterPro" id="IPR018391">
    <property type="entry name" value="PQQ_b-propeller_rpt"/>
</dbReference>
<organism evidence="4">
    <name type="scientific">hydrothermal vent metagenome</name>
    <dbReference type="NCBI Taxonomy" id="652676"/>
    <lineage>
        <taxon>unclassified sequences</taxon>
        <taxon>metagenomes</taxon>
        <taxon>ecological metagenomes</taxon>
    </lineage>
</organism>
<proteinExistence type="predicted"/>
<dbReference type="Pfam" id="PF05567">
    <property type="entry name" value="T4P_PilY1"/>
    <property type="match status" value="2"/>
</dbReference>
<keyword evidence="2" id="KW-0106">Calcium</keyword>
<sequence>MKFSHPVFTRISKTITSIRYSVLVACLFSVGISQPVIAAPGIIEDSPLFLSNRAEPNIFFMVDDSGSMDIEMMTPESVFGWGGAMSLVPAPGNAFSTGVYTYLFGQDDPGFNNGFGTVSWNGNTRNSYTNRQMLPTQDYFDNVGRALTLVEQGAWRGRNSNYNNMYYDPAISYQPWLGLNDAGVSYPDYRTAALPAVVPIDPYYTTANTYNLNTVKRVRTRDTNGNNADVTFTPMRYWVWQDTNIITPALAGNSIVDPTDEKTLIDIATAAQCTGAQTPLANGCLLVTRNEEIRNFTNWFVYHRKRDYVGKYAMSQVIAPSGNVRMGMATINNGQQNSNIRLQAMTPPITPPAPANSNNATTAGSSKAVLLDGLFRMNSPQVGTPLRTALQRAGNYYECNGGAPNFTAAVGAGNCGLDLSINTSIGATEPPALCQQNFTVLLTDGERSGGGSGLGNVDAISGGIYTFTSASLPNPINFSGYDPYTDAATDTLADVAMHYYARDLATGLADQVPMTCGVDENPAQHMVTYTVGFGVSGAIDLTTLPPHPARGYAAGCTASTGAPPFVWNDGVVDPGPERIDDLVHAAFNGRGQYLSAQNATGLTTALGDAVRNIASRTGSASAVALNSSTLSNGSVAYFARFSSATWQGEFSAYPINTATNTINFSNPDWEAHTLLELKPATNRAIVTFQRATAEASKPYGGMPFRTFNNLPAKHQNDLLTLPGGGIDASASANAIAQTRLDYLRGDHSCEVSSPQTCSQSKTFRNREFLDLSATPSRFKLGDIINSSSVFVGAPLAQIPNTDPFGIVGKRHIEFKTGVLSASGAFSNPGSASANTRTSMLYVGSNDGMLHAFNADTGDEVWAYVPGALFQTQAAPAPPPPPAPPPTFDFGPGLHALTETGYEHRYYVDLTPKVADAYINLGAGDHWHTVLVGGLRAGGRGYFAINITDPDELIAIASGSAREAALASNIMWEFTTDDDRDLGLTYSEPQIVPVGNSGSIEWYVVFGNGFNSLNGNTDYALAPVGSDDDPYIVGSNTHSSKLFILKLEGPGADNDWDEGTDYWKIDTTYPTGASLSETVRNSLATPALADSDGDSIADTVYAGDYEGNMWAFDITGAVASNWDVYKSGVTPKPVFVATDAANGAGSRQPITAKPTLMRNSRVVTISSGAGQNTPNLLVGFGTGSYVSQSDLATADPQTFYQVWDAGPTQPTLNNGNLINQPIATDTGPTAGDVFRTIPIPPATASVPYSTTGSTNYGWYHNLPSTGERVINEAATDGTSALAYITIIPSPNPCSFGGISWLMLIDAFTGTALAYSPYDIDGDGVIDGSDVTANGDVAAGSSTSSLAFNSTSVNAGTGAGTPGNITCPPGTVKKVRFVTLSDGTVSNQEYCIAGKRGRSSWREIDFR</sequence>
<dbReference type="SMART" id="SM00564">
    <property type="entry name" value="PQQ"/>
    <property type="match status" value="2"/>
</dbReference>
<dbReference type="Gene3D" id="2.130.10.10">
    <property type="entry name" value="YVTN repeat-like/Quinoprotein amine dehydrogenase"/>
    <property type="match status" value="1"/>
</dbReference>
<evidence type="ECO:0000259" key="3">
    <source>
        <dbReference type="Pfam" id="PF05567"/>
    </source>
</evidence>
<keyword evidence="1" id="KW-0479">Metal-binding</keyword>
<reference evidence="4" key="1">
    <citation type="submission" date="2018-06" db="EMBL/GenBank/DDBJ databases">
        <authorList>
            <person name="Zhirakovskaya E."/>
        </authorList>
    </citation>
    <scope>NUCLEOTIDE SEQUENCE</scope>
</reference>
<dbReference type="InterPro" id="IPR008707">
    <property type="entry name" value="B-propeller_PilY1"/>
</dbReference>
<feature type="domain" description="PilY1 beta-propeller" evidence="3">
    <location>
        <begin position="805"/>
        <end position="1017"/>
    </location>
</feature>
<dbReference type="InterPro" id="IPR018247">
    <property type="entry name" value="EF_Hand_1_Ca_BS"/>
</dbReference>
<dbReference type="GO" id="GO:0046872">
    <property type="term" value="F:metal ion binding"/>
    <property type="evidence" value="ECO:0007669"/>
    <property type="project" value="UniProtKB-KW"/>
</dbReference>
<evidence type="ECO:0000256" key="1">
    <source>
        <dbReference type="ARBA" id="ARBA00022723"/>
    </source>
</evidence>
<accession>A0A3B0ZDR2</accession>
<evidence type="ECO:0000256" key="2">
    <source>
        <dbReference type="ARBA" id="ARBA00022837"/>
    </source>
</evidence>
<dbReference type="EMBL" id="UOFR01000012">
    <property type="protein sequence ID" value="VAW91558.1"/>
    <property type="molecule type" value="Genomic_DNA"/>
</dbReference>
<dbReference type="InterPro" id="IPR015943">
    <property type="entry name" value="WD40/YVTN_repeat-like_dom_sf"/>
</dbReference>
<feature type="domain" description="PilY1 beta-propeller" evidence="3">
    <location>
        <begin position="1077"/>
        <end position="1221"/>
    </location>
</feature>
<protein>
    <submittedName>
        <fullName evidence="4">Type IV fimbrial biogenesis protein PilY1</fullName>
    </submittedName>
</protein>
<gene>
    <name evidence="4" type="ORF">MNBD_GAMMA21-1085</name>
</gene>